<protein>
    <submittedName>
        <fullName evidence="4">Ig-like domain-containing protein</fullName>
    </submittedName>
</protein>
<organism evidence="4">
    <name type="scientific">Haemonchus placei</name>
    <name type="common">Barber's pole worm</name>
    <dbReference type="NCBI Taxonomy" id="6290"/>
    <lineage>
        <taxon>Eukaryota</taxon>
        <taxon>Metazoa</taxon>
        <taxon>Ecdysozoa</taxon>
        <taxon>Nematoda</taxon>
        <taxon>Chromadorea</taxon>
        <taxon>Rhabditida</taxon>
        <taxon>Rhabditina</taxon>
        <taxon>Rhabditomorpha</taxon>
        <taxon>Strongyloidea</taxon>
        <taxon>Trichostrongylidae</taxon>
        <taxon>Haemonchus</taxon>
    </lineage>
</organism>
<dbReference type="OMA" id="VEFRICE"/>
<dbReference type="OrthoDB" id="5867046at2759"/>
<feature type="compositionally biased region" description="Basic and acidic residues" evidence="1">
    <location>
        <begin position="527"/>
        <end position="552"/>
    </location>
</feature>
<keyword evidence="3" id="KW-1185">Reference proteome</keyword>
<reference evidence="2 3" key="2">
    <citation type="submission" date="2018-11" db="EMBL/GenBank/DDBJ databases">
        <authorList>
            <consortium name="Pathogen Informatics"/>
        </authorList>
    </citation>
    <scope>NUCLEOTIDE SEQUENCE [LARGE SCALE GENOMIC DNA]</scope>
    <source>
        <strain evidence="2 3">MHpl1</strain>
    </source>
</reference>
<feature type="region of interest" description="Disordered" evidence="1">
    <location>
        <begin position="521"/>
        <end position="573"/>
    </location>
</feature>
<sequence length="691" mass="78274">MYRTQWNVFAKGDLRELIPTPTTPDGHETNKGAVLRGIVLDCRSGQDAEVKVYECYCFQTRQLMVIKTSRGLCKSWEITFSIKSRDDNGICDVNIEKVSENSPMETKGEVVLGRDGAVRIRTYVGASECPQHESYDEKILWSDKFQRVRRGQDDGPLEKSAIYSTYVERDTSKEAIAKGVAFRISDLLKKVIDEDTIKRCQDQMLADQDILNAEANSSTDAFGNVEQPVRELLTATLLMNKLEIKDKGRLCKSWRVTFTIKNTNSDGVYDVNIAKKDGNPPDAEKGDIFLSRDGFVIMKTYVGASMCIHHESHEGIVLWSDKFGRVLYANEEKLATTTIYSTYVRRDGSRLAASYAVEFRICETLKPVADKDVVQRCQIQLFEDQNLMLCIRADKIKTKAWNAEYGCILVEETSRETESGLFFYVKRVDEPADPLAYTYWVRDILQIELQLDISLVEKLANGMVIAENPYVGKIEMEQEAYDMISSQRMVGTLRFNDFNKEVPWTFVEIIRTLEPREDFPISSPECRVSDHVRTRAKNESRRPPSSRSDRYRPHPNASAQYRPQSSGTEPMSTGRIQIEIIRTGLSQAERIITGLFQMEIIKAGLNQTLLMSTGLNRAERISTGLIRMEVISTGLIQMGVIRASRIRPHLISTVLNQAERISTGRIQVEVIGADLIQPYLISNGLSQAVLP</sequence>
<reference evidence="4" key="1">
    <citation type="submission" date="2017-02" db="UniProtKB">
        <authorList>
            <consortium name="WormBaseParasite"/>
        </authorList>
    </citation>
    <scope>IDENTIFICATION</scope>
</reference>
<accession>A0A0N4WE24</accession>
<name>A0A0N4WE24_HAEPC</name>
<dbReference type="AlphaFoldDB" id="A0A0N4WE24"/>
<dbReference type="EMBL" id="UZAF01016945">
    <property type="protein sequence ID" value="VDO35990.1"/>
    <property type="molecule type" value="Genomic_DNA"/>
</dbReference>
<evidence type="ECO:0000313" key="2">
    <source>
        <dbReference type="EMBL" id="VDO35990.1"/>
    </source>
</evidence>
<proteinExistence type="predicted"/>
<feature type="compositionally biased region" description="Polar residues" evidence="1">
    <location>
        <begin position="557"/>
        <end position="573"/>
    </location>
</feature>
<gene>
    <name evidence="2" type="ORF">HPLM_LOCUS8862</name>
</gene>
<dbReference type="STRING" id="6290.A0A0N4WE24"/>
<evidence type="ECO:0000313" key="4">
    <source>
        <dbReference type="WBParaSite" id="HPLM_0000887001-mRNA-1"/>
    </source>
</evidence>
<dbReference type="WBParaSite" id="HPLM_0000887001-mRNA-1">
    <property type="protein sequence ID" value="HPLM_0000887001-mRNA-1"/>
    <property type="gene ID" value="HPLM_0000887001"/>
</dbReference>
<evidence type="ECO:0000313" key="3">
    <source>
        <dbReference type="Proteomes" id="UP000268014"/>
    </source>
</evidence>
<dbReference type="Proteomes" id="UP000268014">
    <property type="component" value="Unassembled WGS sequence"/>
</dbReference>
<evidence type="ECO:0000256" key="1">
    <source>
        <dbReference type="SAM" id="MobiDB-lite"/>
    </source>
</evidence>